<dbReference type="EMBL" id="SMFV01000003">
    <property type="protein sequence ID" value="TCK04593.1"/>
    <property type="molecule type" value="Genomic_DNA"/>
</dbReference>
<dbReference type="AlphaFoldDB" id="A0A4R1GCR2"/>
<dbReference type="OrthoDB" id="15241at2"/>
<dbReference type="Proteomes" id="UP000295777">
    <property type="component" value="Unassembled WGS sequence"/>
</dbReference>
<evidence type="ECO:0000313" key="2">
    <source>
        <dbReference type="Proteomes" id="UP000295777"/>
    </source>
</evidence>
<protein>
    <submittedName>
        <fullName evidence="1">Uncharacterized protein</fullName>
    </submittedName>
</protein>
<organism evidence="1 2">
    <name type="scientific">Phorcysia thermohydrogeniphila</name>
    <dbReference type="NCBI Taxonomy" id="936138"/>
    <lineage>
        <taxon>Bacteria</taxon>
        <taxon>Pseudomonadati</taxon>
        <taxon>Aquificota</taxon>
        <taxon>Aquificia</taxon>
        <taxon>Desulfurobacteriales</taxon>
        <taxon>Desulfurobacteriaceae</taxon>
        <taxon>Phorcysia</taxon>
    </lineage>
</organism>
<accession>A0A4R1GCR2</accession>
<gene>
    <name evidence="1" type="ORF">CLV27_1026</name>
</gene>
<evidence type="ECO:0000313" key="1">
    <source>
        <dbReference type="EMBL" id="TCK04593.1"/>
    </source>
</evidence>
<reference evidence="1 2" key="1">
    <citation type="submission" date="2019-03" db="EMBL/GenBank/DDBJ databases">
        <title>Genomic Encyclopedia of Archaeal and Bacterial Type Strains, Phase II (KMG-II): from individual species to whole genera.</title>
        <authorList>
            <person name="Goeker M."/>
        </authorList>
    </citation>
    <scope>NUCLEOTIDE SEQUENCE [LARGE SCALE GENOMIC DNA]</scope>
    <source>
        <strain evidence="1 2">DSM 24425</strain>
    </source>
</reference>
<sequence length="117" mass="13187">MVEESSYWVLQEVFVDSGVAGDLVECELNLKTASSLKKDGEKRLKVTVEISGSLICGHEQIANIRFVNVTKLSLNRKVTRETILKRVTKKKVEELVSFLPLYLMKAGVVVKELSYEL</sequence>
<dbReference type="RefSeq" id="WP_132526453.1">
    <property type="nucleotide sequence ID" value="NZ_SMFV01000003.1"/>
</dbReference>
<name>A0A4R1GCR2_9BACT</name>
<comment type="caution">
    <text evidence="1">The sequence shown here is derived from an EMBL/GenBank/DDBJ whole genome shotgun (WGS) entry which is preliminary data.</text>
</comment>
<keyword evidence="2" id="KW-1185">Reference proteome</keyword>
<proteinExistence type="predicted"/>